<accession>A0A8J9V9S8</accession>
<keyword evidence="2" id="KW-0812">Transmembrane</keyword>
<keyword evidence="2" id="KW-0472">Membrane</keyword>
<gene>
    <name evidence="3" type="primary">Hypp403</name>
    <name evidence="3" type="ORF">BLAG_LOCUS1332</name>
</gene>
<proteinExistence type="predicted"/>
<keyword evidence="2" id="KW-1133">Transmembrane helix</keyword>
<reference evidence="3" key="1">
    <citation type="submission" date="2022-01" db="EMBL/GenBank/DDBJ databases">
        <authorList>
            <person name="Braso-Vives M."/>
        </authorList>
    </citation>
    <scope>NUCLEOTIDE SEQUENCE</scope>
</reference>
<evidence type="ECO:0000313" key="3">
    <source>
        <dbReference type="EMBL" id="CAH1231781.1"/>
    </source>
</evidence>
<evidence type="ECO:0000256" key="1">
    <source>
        <dbReference type="SAM" id="MobiDB-lite"/>
    </source>
</evidence>
<dbReference type="AlphaFoldDB" id="A0A8J9V9S8"/>
<evidence type="ECO:0000256" key="2">
    <source>
        <dbReference type="SAM" id="Phobius"/>
    </source>
</evidence>
<sequence>MSGTQNTTLWTSTPTEALNQTTQFEMTSTGNDFTTEHNVTITAPTTVLQNQTTSYTVSSERPANESTFRSTKEVNLLGSTVTTPAIISSVTTKPGAERSSRSYESTSTPPGTRNCTCDNNVSMLLVGTALGSVLATCVVCAIIFLVWKKFCHEKGTAYRDGMDNEEVRVGKRSSTDDNVSSRDQSESRPPAPLPRSELQDSRYLTLTDLKPVTSASTTDIALRETVGNIR</sequence>
<keyword evidence="4" id="KW-1185">Reference proteome</keyword>
<feature type="region of interest" description="Disordered" evidence="1">
    <location>
        <begin position="168"/>
        <end position="199"/>
    </location>
</feature>
<dbReference type="Proteomes" id="UP000838412">
    <property type="component" value="Chromosome 1"/>
</dbReference>
<feature type="region of interest" description="Disordered" evidence="1">
    <location>
        <begin position="90"/>
        <end position="114"/>
    </location>
</feature>
<feature type="transmembrane region" description="Helical" evidence="2">
    <location>
        <begin position="123"/>
        <end position="147"/>
    </location>
</feature>
<feature type="region of interest" description="Disordered" evidence="1">
    <location>
        <begin position="1"/>
        <end position="21"/>
    </location>
</feature>
<feature type="compositionally biased region" description="Basic and acidic residues" evidence="1">
    <location>
        <begin position="168"/>
        <end position="186"/>
    </location>
</feature>
<organism evidence="3 4">
    <name type="scientific">Branchiostoma lanceolatum</name>
    <name type="common">Common lancelet</name>
    <name type="synonym">Amphioxus lanceolatum</name>
    <dbReference type="NCBI Taxonomy" id="7740"/>
    <lineage>
        <taxon>Eukaryota</taxon>
        <taxon>Metazoa</taxon>
        <taxon>Chordata</taxon>
        <taxon>Cephalochordata</taxon>
        <taxon>Leptocardii</taxon>
        <taxon>Amphioxiformes</taxon>
        <taxon>Branchiostomatidae</taxon>
        <taxon>Branchiostoma</taxon>
    </lineage>
</organism>
<protein>
    <submittedName>
        <fullName evidence="3">Hypp403 protein</fullName>
    </submittedName>
</protein>
<name>A0A8J9V9S8_BRALA</name>
<dbReference type="EMBL" id="OV696686">
    <property type="protein sequence ID" value="CAH1231781.1"/>
    <property type="molecule type" value="Genomic_DNA"/>
</dbReference>
<evidence type="ECO:0000313" key="4">
    <source>
        <dbReference type="Proteomes" id="UP000838412"/>
    </source>
</evidence>